<dbReference type="AlphaFoldDB" id="A0A9D1M6E0"/>
<dbReference type="Proteomes" id="UP000824112">
    <property type="component" value="Unassembled WGS sequence"/>
</dbReference>
<dbReference type="InterPro" id="IPR032578">
    <property type="entry name" value="DUF4919"/>
</dbReference>
<reference evidence="1" key="1">
    <citation type="submission" date="2020-10" db="EMBL/GenBank/DDBJ databases">
        <authorList>
            <person name="Gilroy R."/>
        </authorList>
    </citation>
    <scope>NUCLEOTIDE SEQUENCE</scope>
    <source>
        <strain evidence="1">CHK158-818</strain>
    </source>
</reference>
<comment type="caution">
    <text evidence="1">The sequence shown here is derived from an EMBL/GenBank/DDBJ whole genome shotgun (WGS) entry which is preliminary data.</text>
</comment>
<organism evidence="1 2">
    <name type="scientific">Candidatus Gallibacteroides avistercoris</name>
    <dbReference type="NCBI Taxonomy" id="2840833"/>
    <lineage>
        <taxon>Bacteria</taxon>
        <taxon>Pseudomonadati</taxon>
        <taxon>Bacteroidota</taxon>
        <taxon>Bacteroidia</taxon>
        <taxon>Bacteroidales</taxon>
        <taxon>Bacteroidaceae</taxon>
        <taxon>Bacteroidaceae incertae sedis</taxon>
        <taxon>Candidatus Gallibacteroides</taxon>
    </lineage>
</organism>
<evidence type="ECO:0000313" key="1">
    <source>
        <dbReference type="EMBL" id="HIU54763.1"/>
    </source>
</evidence>
<dbReference type="Pfam" id="PF16266">
    <property type="entry name" value="DUF4919"/>
    <property type="match status" value="1"/>
</dbReference>
<evidence type="ECO:0000313" key="2">
    <source>
        <dbReference type="Proteomes" id="UP000824112"/>
    </source>
</evidence>
<sequence>MKYVLSFLLIWLWGGTTLSAQLIEDAIETPDMEEIQTQINDPTSPLYYPALMKRYLDNDTTLNLAEYRCLYLGYSFQEDYNPYRVVEHTDRLKELYANADYDEFVCDSIIKYARLAIDDFPFDLRQMNMLVYAYRCKGDKEQEALWGYKLKSIVDAILSTGDGQTSESAWFVIYPAHEYDIINRLGLTVTSYVFEEPYYDYLKVDTNPFKVEGYYFNVSRILTVFEQKYK</sequence>
<gene>
    <name evidence="1" type="ORF">IAB03_03025</name>
</gene>
<protein>
    <submittedName>
        <fullName evidence="1">DUF4919 domain-containing protein</fullName>
    </submittedName>
</protein>
<proteinExistence type="predicted"/>
<accession>A0A9D1M6E0</accession>
<dbReference type="EMBL" id="DVNA01000067">
    <property type="protein sequence ID" value="HIU54763.1"/>
    <property type="molecule type" value="Genomic_DNA"/>
</dbReference>
<reference evidence="1" key="2">
    <citation type="journal article" date="2021" name="PeerJ">
        <title>Extensive microbial diversity within the chicken gut microbiome revealed by metagenomics and culture.</title>
        <authorList>
            <person name="Gilroy R."/>
            <person name="Ravi A."/>
            <person name="Getino M."/>
            <person name="Pursley I."/>
            <person name="Horton D.L."/>
            <person name="Alikhan N.F."/>
            <person name="Baker D."/>
            <person name="Gharbi K."/>
            <person name="Hall N."/>
            <person name="Watson M."/>
            <person name="Adriaenssens E.M."/>
            <person name="Foster-Nyarko E."/>
            <person name="Jarju S."/>
            <person name="Secka A."/>
            <person name="Antonio M."/>
            <person name="Oren A."/>
            <person name="Chaudhuri R.R."/>
            <person name="La Ragione R."/>
            <person name="Hildebrand F."/>
            <person name="Pallen M.J."/>
        </authorList>
    </citation>
    <scope>NUCLEOTIDE SEQUENCE</scope>
    <source>
        <strain evidence="1">CHK158-818</strain>
    </source>
</reference>
<name>A0A9D1M6E0_9BACT</name>